<evidence type="ECO:0000313" key="2">
    <source>
        <dbReference type="Proteomes" id="UP001165395"/>
    </source>
</evidence>
<accession>A0ABS8D314</accession>
<evidence type="ECO:0000313" key="1">
    <source>
        <dbReference type="EMBL" id="MCB6182043.1"/>
    </source>
</evidence>
<organism evidence="1 2">
    <name type="scientific">Leeia speluncae</name>
    <dbReference type="NCBI Taxonomy" id="2884804"/>
    <lineage>
        <taxon>Bacteria</taxon>
        <taxon>Pseudomonadati</taxon>
        <taxon>Pseudomonadota</taxon>
        <taxon>Betaproteobacteria</taxon>
        <taxon>Neisseriales</taxon>
        <taxon>Leeiaceae</taxon>
        <taxon>Leeia</taxon>
    </lineage>
</organism>
<reference evidence="1" key="1">
    <citation type="submission" date="2021-10" db="EMBL/GenBank/DDBJ databases">
        <title>The complete genome sequence of Leeia sp. TBRC 13508.</title>
        <authorList>
            <person name="Charoenyingcharoen P."/>
            <person name="Yukphan P."/>
        </authorList>
    </citation>
    <scope>NUCLEOTIDE SEQUENCE</scope>
    <source>
        <strain evidence="1">TBRC 13508</strain>
    </source>
</reference>
<protein>
    <submittedName>
        <fullName evidence="1">Uncharacterized protein</fullName>
    </submittedName>
</protein>
<sequence length="257" mass="29117">MTIAYYGSFPCKVREAVSNEDLLRMENAKSRGLHTLNLMRNNPTEETRNKPESEWSFLMAVGEPGNYTVVEMKISDCLAEAAPLEELAKHCTNCKWNVRSTDFGCGGSIHYPISQKAEEWLVSKLPSDLNTKRGLKLLKALSDFHYDGVEVDESRKRGALFESASSVKRHWPRFKVWKRTITSSQIFHMLFTLGDLPPSHTKLSAYFLGVLDENEENIDDLSNTPHEDDDQTIFELKQFFSIAALASKNSTSVFIDA</sequence>
<gene>
    <name evidence="1" type="ORF">LIN78_00540</name>
</gene>
<dbReference type="RefSeq" id="WP_227177428.1">
    <property type="nucleotide sequence ID" value="NZ_JAJBZT010000001.1"/>
</dbReference>
<dbReference type="EMBL" id="JAJBZT010000001">
    <property type="protein sequence ID" value="MCB6182043.1"/>
    <property type="molecule type" value="Genomic_DNA"/>
</dbReference>
<comment type="caution">
    <text evidence="1">The sequence shown here is derived from an EMBL/GenBank/DDBJ whole genome shotgun (WGS) entry which is preliminary data.</text>
</comment>
<keyword evidence="2" id="KW-1185">Reference proteome</keyword>
<name>A0ABS8D314_9NEIS</name>
<proteinExistence type="predicted"/>
<dbReference type="Proteomes" id="UP001165395">
    <property type="component" value="Unassembled WGS sequence"/>
</dbReference>